<reference evidence="6 7" key="1">
    <citation type="journal article" date="2013" name="Chin. Sci. Bull.">
        <title>Genome survey uncovers the secrets of sex and lifestyle in caterpillar fungus.</title>
        <authorList>
            <person name="Hu X."/>
            <person name="Zhang Y."/>
            <person name="Xiao G."/>
            <person name="Zheng P."/>
            <person name="Xia Y."/>
            <person name="Zhang X."/>
            <person name="St Leger R.J."/>
            <person name="Liu X."/>
            <person name="Wang C."/>
        </authorList>
    </citation>
    <scope>NUCLEOTIDE SEQUENCE [LARGE SCALE GENOMIC DNA]</scope>
    <source>
        <strain evidence="7">Co18 / CGMCC 3.14243</strain>
        <tissue evidence="6">Fruit-body</tissue>
    </source>
</reference>
<organism evidence="6 7">
    <name type="scientific">Ophiocordyceps sinensis (strain Co18 / CGMCC 3.14243)</name>
    <name type="common">Yarsagumba caterpillar fungus</name>
    <name type="synonym">Hirsutella sinensis</name>
    <dbReference type="NCBI Taxonomy" id="911162"/>
    <lineage>
        <taxon>Eukaryota</taxon>
        <taxon>Fungi</taxon>
        <taxon>Dikarya</taxon>
        <taxon>Ascomycota</taxon>
        <taxon>Pezizomycotina</taxon>
        <taxon>Sordariomycetes</taxon>
        <taxon>Hypocreomycetidae</taxon>
        <taxon>Hypocreales</taxon>
        <taxon>Ophiocordycipitaceae</taxon>
        <taxon>Ophiocordyceps</taxon>
    </lineage>
</organism>
<evidence type="ECO:0000313" key="6">
    <source>
        <dbReference type="EMBL" id="EQL02289.1"/>
    </source>
</evidence>
<dbReference type="PANTHER" id="PTHR23291">
    <property type="entry name" value="BAX INHIBITOR-RELATED"/>
    <property type="match status" value="1"/>
</dbReference>
<keyword evidence="2 5" id="KW-0812">Transmembrane</keyword>
<name>T5AI70_OPHSC</name>
<dbReference type="HOGENOM" id="CLU_046868_1_0_1"/>
<evidence type="ECO:0000256" key="2">
    <source>
        <dbReference type="ARBA" id="ARBA00022692"/>
    </source>
</evidence>
<feature type="transmembrane region" description="Helical" evidence="5">
    <location>
        <begin position="88"/>
        <end position="117"/>
    </location>
</feature>
<evidence type="ECO:0000256" key="5">
    <source>
        <dbReference type="SAM" id="Phobius"/>
    </source>
</evidence>
<keyword evidence="3 5" id="KW-1133">Transmembrane helix</keyword>
<dbReference type="InterPro" id="IPR006214">
    <property type="entry name" value="Bax_inhibitor_1-related"/>
</dbReference>
<evidence type="ECO:0000313" key="7">
    <source>
        <dbReference type="Proteomes" id="UP000019374"/>
    </source>
</evidence>
<dbReference type="GO" id="GO:0005743">
    <property type="term" value="C:mitochondrial inner membrane"/>
    <property type="evidence" value="ECO:0007669"/>
    <property type="project" value="TreeGrafter"/>
</dbReference>
<protein>
    <submittedName>
        <fullName evidence="6">Bax Inhibitor family protein</fullName>
    </submittedName>
</protein>
<feature type="transmembrane region" description="Helical" evidence="5">
    <location>
        <begin position="225"/>
        <end position="245"/>
    </location>
</feature>
<comment type="subcellular location">
    <subcellularLocation>
        <location evidence="1">Membrane</location>
        <topology evidence="1">Multi-pass membrane protein</topology>
    </subcellularLocation>
</comment>
<keyword evidence="4 5" id="KW-0472">Membrane</keyword>
<accession>T5AI70</accession>
<feature type="transmembrane region" description="Helical" evidence="5">
    <location>
        <begin position="200"/>
        <end position="219"/>
    </location>
</feature>
<gene>
    <name evidence="6" type="ORF">OCS_01989</name>
</gene>
<proteinExistence type="predicted"/>
<sequence length="355" mass="37812">MSFVLCIRQVPARVAQRLPAPSQSTLLATSRSFHRPAAQSTAKLLLTPRIATSAATRNAFSRGGGRRLYHPELAQQQTAAGGSTARRLLIGGAVFGGTLTTGGAVFGGPLVAINAVFNRETRDDGGMPLYEREYLNSTFMHTGLGIGIIGLTARQMVQTGFVYRLMVTNPWVVGLGGLALSFATMIGARSISPDNYIPKYAMWVAFNATQAAFIAPLLAFVPGPLIARAGLCTVAMMGSLSIVGATAKQEKYLFIGGPLLAGLAVVAVSGFAPLIIPATAVRTLALTEGLWLYGGLAVFGGFTLYDVQKVLHHARLAEAGQMQRDPVCESISLELDFLNIFIRMVQILMLNQKKK</sequence>
<evidence type="ECO:0000256" key="4">
    <source>
        <dbReference type="ARBA" id="ARBA00023136"/>
    </source>
</evidence>
<dbReference type="AlphaFoldDB" id="T5AI70"/>
<dbReference type="eggNOG" id="KOG1630">
    <property type="taxonomic scope" value="Eukaryota"/>
</dbReference>
<evidence type="ECO:0000256" key="1">
    <source>
        <dbReference type="ARBA" id="ARBA00004141"/>
    </source>
</evidence>
<dbReference type="Pfam" id="PF01027">
    <property type="entry name" value="Bax1-I"/>
    <property type="match status" value="1"/>
</dbReference>
<dbReference type="EMBL" id="KE652324">
    <property type="protein sequence ID" value="EQL02289.1"/>
    <property type="molecule type" value="Genomic_DNA"/>
</dbReference>
<evidence type="ECO:0000256" key="3">
    <source>
        <dbReference type="ARBA" id="ARBA00022989"/>
    </source>
</evidence>
<dbReference type="Proteomes" id="UP000019374">
    <property type="component" value="Unassembled WGS sequence"/>
</dbReference>
<feature type="transmembrane region" description="Helical" evidence="5">
    <location>
        <begin position="169"/>
        <end position="188"/>
    </location>
</feature>
<feature type="transmembrane region" description="Helical" evidence="5">
    <location>
        <begin position="290"/>
        <end position="307"/>
    </location>
</feature>
<feature type="transmembrane region" description="Helical" evidence="5">
    <location>
        <begin position="252"/>
        <end position="278"/>
    </location>
</feature>
<feature type="transmembrane region" description="Helical" evidence="5">
    <location>
        <begin position="138"/>
        <end position="157"/>
    </location>
</feature>
<dbReference type="OrthoDB" id="1277691at2759"/>
<dbReference type="PANTHER" id="PTHR23291:SF112">
    <property type="entry name" value="GROWTH HORMONE-INDUCIBLE TRANSMEMBRANE PROTEIN"/>
    <property type="match status" value="1"/>
</dbReference>